<reference evidence="14" key="1">
    <citation type="journal article" date="2019" name="Int. J. Syst. Evol. Microbiol.">
        <title>The Global Catalogue of Microorganisms (GCM) 10K type strain sequencing project: providing services to taxonomists for standard genome sequencing and annotation.</title>
        <authorList>
            <consortium name="The Broad Institute Genomics Platform"/>
            <consortium name="The Broad Institute Genome Sequencing Center for Infectious Disease"/>
            <person name="Wu L."/>
            <person name="Ma J."/>
        </authorList>
    </citation>
    <scope>NUCLEOTIDE SEQUENCE [LARGE SCALE GENOMIC DNA]</scope>
    <source>
        <strain evidence="14">CCUG 53762</strain>
    </source>
</reference>
<keyword evidence="11" id="KW-0963">Cytoplasm</keyword>
<dbReference type="InterPro" id="IPR004176">
    <property type="entry name" value="Clp_R_N"/>
</dbReference>
<evidence type="ECO:0000256" key="10">
    <source>
        <dbReference type="RuleBase" id="RU004432"/>
    </source>
</evidence>
<dbReference type="InterPro" id="IPR027417">
    <property type="entry name" value="P-loop_NTPase"/>
</dbReference>
<dbReference type="RefSeq" id="WP_379663514.1">
    <property type="nucleotide sequence ID" value="NZ_JBHUDG010000042.1"/>
</dbReference>
<dbReference type="PROSITE" id="PS51903">
    <property type="entry name" value="CLP_R"/>
    <property type="match status" value="1"/>
</dbReference>
<evidence type="ECO:0000256" key="2">
    <source>
        <dbReference type="ARBA" id="ARBA00017574"/>
    </source>
</evidence>
<organism evidence="13 14">
    <name type="scientific">Pseudopedobacter beijingensis</name>
    <dbReference type="NCBI Taxonomy" id="1207056"/>
    <lineage>
        <taxon>Bacteria</taxon>
        <taxon>Pseudomonadati</taxon>
        <taxon>Bacteroidota</taxon>
        <taxon>Sphingobacteriia</taxon>
        <taxon>Sphingobacteriales</taxon>
        <taxon>Sphingobacteriaceae</taxon>
        <taxon>Pseudopedobacter</taxon>
    </lineage>
</organism>
<comment type="caution">
    <text evidence="13">The sequence shown here is derived from an EMBL/GenBank/DDBJ whole genome shotgun (WGS) entry which is preliminary data.</text>
</comment>
<dbReference type="EMBL" id="JBHUDG010000042">
    <property type="protein sequence ID" value="MFD1631145.1"/>
    <property type="molecule type" value="Genomic_DNA"/>
</dbReference>
<dbReference type="Proteomes" id="UP001597118">
    <property type="component" value="Unassembled WGS sequence"/>
</dbReference>
<keyword evidence="3 9" id="KW-0677">Repeat</keyword>
<evidence type="ECO:0000256" key="11">
    <source>
        <dbReference type="RuleBase" id="RU362034"/>
    </source>
</evidence>
<dbReference type="PROSITE" id="PS00870">
    <property type="entry name" value="CLPAB_1"/>
    <property type="match status" value="1"/>
</dbReference>
<evidence type="ECO:0000313" key="13">
    <source>
        <dbReference type="EMBL" id="MFD1631145.1"/>
    </source>
</evidence>
<dbReference type="InterPro" id="IPR050130">
    <property type="entry name" value="ClpA_ClpB"/>
</dbReference>
<dbReference type="InterPro" id="IPR018368">
    <property type="entry name" value="ClpA/B_CS1"/>
</dbReference>
<evidence type="ECO:0000256" key="6">
    <source>
        <dbReference type="ARBA" id="ARBA00023054"/>
    </source>
</evidence>
<dbReference type="Pfam" id="PF17871">
    <property type="entry name" value="AAA_lid_9"/>
    <property type="match status" value="1"/>
</dbReference>
<dbReference type="PRINTS" id="PR00300">
    <property type="entry name" value="CLPPROTEASEA"/>
</dbReference>
<evidence type="ECO:0000256" key="7">
    <source>
        <dbReference type="ARBA" id="ARBA00023186"/>
    </source>
</evidence>
<feature type="coiled-coil region" evidence="11">
    <location>
        <begin position="410"/>
        <end position="528"/>
    </location>
</feature>
<comment type="similarity">
    <text evidence="1 10">Belongs to the ClpA/ClpB family.</text>
</comment>
<keyword evidence="14" id="KW-1185">Reference proteome</keyword>
<dbReference type="PANTHER" id="PTHR11638:SF18">
    <property type="entry name" value="HEAT SHOCK PROTEIN 104"/>
    <property type="match status" value="1"/>
</dbReference>
<evidence type="ECO:0000256" key="8">
    <source>
        <dbReference type="ARBA" id="ARBA00026057"/>
    </source>
</evidence>
<gene>
    <name evidence="11 13" type="primary">clpB</name>
    <name evidence="13" type="ORF">ACFSAH_14815</name>
</gene>
<evidence type="ECO:0000256" key="9">
    <source>
        <dbReference type="PROSITE-ProRule" id="PRU01251"/>
    </source>
</evidence>
<feature type="domain" description="Clp R" evidence="12">
    <location>
        <begin position="3"/>
        <end position="144"/>
    </location>
</feature>
<dbReference type="SMART" id="SM00382">
    <property type="entry name" value="AAA"/>
    <property type="match status" value="2"/>
</dbReference>
<dbReference type="InterPro" id="IPR036628">
    <property type="entry name" value="Clp_N_dom_sf"/>
</dbReference>
<dbReference type="PROSITE" id="PS00871">
    <property type="entry name" value="CLPAB_2"/>
    <property type="match status" value="1"/>
</dbReference>
<keyword evidence="7 10" id="KW-0143">Chaperone</keyword>
<evidence type="ECO:0000259" key="12">
    <source>
        <dbReference type="PROSITE" id="PS51903"/>
    </source>
</evidence>
<proteinExistence type="inferred from homology"/>
<keyword evidence="11" id="KW-0346">Stress response</keyword>
<protein>
    <recommendedName>
        <fullName evidence="2 11">Chaperone protein ClpB</fullName>
    </recommendedName>
</protein>
<comment type="subcellular location">
    <subcellularLocation>
        <location evidence="11">Cytoplasm</location>
    </subcellularLocation>
</comment>
<dbReference type="InterPro" id="IPR003593">
    <property type="entry name" value="AAA+_ATPase"/>
</dbReference>
<keyword evidence="4 10" id="KW-0547">Nucleotide-binding</keyword>
<dbReference type="InterPro" id="IPR017730">
    <property type="entry name" value="Chaperonin_ClpB"/>
</dbReference>
<comment type="subunit">
    <text evidence="11">Homohexamer; The oligomerization is ATP-dependent.</text>
</comment>
<evidence type="ECO:0000256" key="3">
    <source>
        <dbReference type="ARBA" id="ARBA00022737"/>
    </source>
</evidence>
<comment type="function">
    <text evidence="11">Part of a stress-induced multi-chaperone system, it is involved in the recovery of the cell from heat-induced damage, in cooperation with DnaK, DnaJ and GrpE.</text>
</comment>
<dbReference type="InterPro" id="IPR001270">
    <property type="entry name" value="ClpA/B"/>
</dbReference>
<dbReference type="Pfam" id="PF07724">
    <property type="entry name" value="AAA_2"/>
    <property type="match status" value="1"/>
</dbReference>
<dbReference type="InterPro" id="IPR028299">
    <property type="entry name" value="ClpA/B_CS2"/>
</dbReference>
<evidence type="ECO:0000256" key="1">
    <source>
        <dbReference type="ARBA" id="ARBA00008675"/>
    </source>
</evidence>
<dbReference type="Gene3D" id="1.10.1780.10">
    <property type="entry name" value="Clp, N-terminal domain"/>
    <property type="match status" value="1"/>
</dbReference>
<dbReference type="SUPFAM" id="SSF81923">
    <property type="entry name" value="Double Clp-N motif"/>
    <property type="match status" value="1"/>
</dbReference>
<dbReference type="NCBIfam" id="TIGR03346">
    <property type="entry name" value="chaperone_ClpB"/>
    <property type="match status" value="1"/>
</dbReference>
<evidence type="ECO:0000313" key="14">
    <source>
        <dbReference type="Proteomes" id="UP001597118"/>
    </source>
</evidence>
<dbReference type="CDD" id="cd00009">
    <property type="entry name" value="AAA"/>
    <property type="match status" value="1"/>
</dbReference>
<dbReference type="SMART" id="SM01086">
    <property type="entry name" value="ClpB_D2-small"/>
    <property type="match status" value="1"/>
</dbReference>
<keyword evidence="5 10" id="KW-0067">ATP-binding</keyword>
<accession>A0ABW4IG28</accession>
<sequence length="865" mass="97261">MNFNNFTIKAQEAIQKASEIATGFQQQAIENAHLLKALLSVDENVVGYLLKKLNVNINRLNQSLDETIAAYPKVSGSNVYLSGTTNSTLIKAQSYLKEFKDEFVSVEHILLAILDSSDKASTFLKDQGVNEKDLKKAIKDLRGDSKVTDQNAEATYNALNKYARNLNEYAESGKLDPVIGRDEEIRRVIQILSRRTKNNPILIGEPGVGKTAIAEGIAHRIIKGDVPENLKTKTVFSLDMGALVAGAKYKGEFEERLKAVVKEVTDSDGEIILFIDEIHTLVGAGGGEGAMDAANILKPALARGELRSIGATTLNEYQKYLEKDKALERRFQKVMVDEPDTQDAISILRGLKERYETHHKVRIKDEAIIAAVELSQRYISDRFLPDKAIDLMDEAASKLRLEMDSVPEAVDELDRKIMQLEIEREAIKRENDEKKVQDLSKEISDLAAERDEYKAKWQSEKDLVDKINTNIESIENLKLEAEQAERAGDYGKVAEIRYGRIKEAQDEVEKLKAELAGKTNDSRMLKEEVTAEDIAGVVGRWTGIPVTKLISSEREKLLNLEDELHKRVAGQDEAIEAISDAIRRSRAGLSDQKKPIGSFIFLGTTGVGKTELAKALAEFLFNDEQSMIRIDMSEYQERHAVSRLIGAPPGYVGYDEGGQLTEAVRRKPYSVILLDEIEKAHPDVFNILLQVLDDGRLTDNKGRVVNFKNTIIIMTSNIGAHLIQDNFKDLNDNNREDVIAKTKNELFELLKQTIRPEFLNRIDELIMFTPLNRSEIRNIVNMQFEGVKRTLADMGIELDATEEALDWLAQLGYDPQFGARPLKRVVQKRILNELSKQILSGKVDKDSKIKLDVFDNQFVFLNADK</sequence>
<dbReference type="Gene3D" id="1.10.8.60">
    <property type="match status" value="1"/>
</dbReference>
<comment type="subunit">
    <text evidence="8">Homohexamer. The oligomerization is ATP-dependent.</text>
</comment>
<dbReference type="InterPro" id="IPR003959">
    <property type="entry name" value="ATPase_AAA_core"/>
</dbReference>
<evidence type="ECO:0000256" key="5">
    <source>
        <dbReference type="ARBA" id="ARBA00022840"/>
    </source>
</evidence>
<keyword evidence="6 11" id="KW-0175">Coiled coil</keyword>
<dbReference type="CDD" id="cd19499">
    <property type="entry name" value="RecA-like_ClpB_Hsp104-like"/>
    <property type="match status" value="1"/>
</dbReference>
<dbReference type="Gene3D" id="3.40.50.300">
    <property type="entry name" value="P-loop containing nucleotide triphosphate hydrolases"/>
    <property type="match status" value="3"/>
</dbReference>
<dbReference type="Pfam" id="PF00004">
    <property type="entry name" value="AAA"/>
    <property type="match status" value="1"/>
</dbReference>
<dbReference type="Pfam" id="PF10431">
    <property type="entry name" value="ClpB_D2-small"/>
    <property type="match status" value="1"/>
</dbReference>
<dbReference type="Pfam" id="PF02861">
    <property type="entry name" value="Clp_N"/>
    <property type="match status" value="1"/>
</dbReference>
<evidence type="ECO:0000256" key="4">
    <source>
        <dbReference type="ARBA" id="ARBA00022741"/>
    </source>
</evidence>
<name>A0ABW4IG28_9SPHI</name>
<dbReference type="PANTHER" id="PTHR11638">
    <property type="entry name" value="ATP-DEPENDENT CLP PROTEASE"/>
    <property type="match status" value="1"/>
</dbReference>
<dbReference type="InterPro" id="IPR041546">
    <property type="entry name" value="ClpA/ClpB_AAA_lid"/>
</dbReference>
<dbReference type="SUPFAM" id="SSF52540">
    <property type="entry name" value="P-loop containing nucleoside triphosphate hydrolases"/>
    <property type="match status" value="2"/>
</dbReference>
<dbReference type="InterPro" id="IPR019489">
    <property type="entry name" value="Clp_ATPase_C"/>
</dbReference>